<reference evidence="4" key="1">
    <citation type="journal article" date="2019" name="Int. J. Syst. Evol. Microbiol.">
        <title>The Global Catalogue of Microorganisms (GCM) 10K type strain sequencing project: providing services to taxonomists for standard genome sequencing and annotation.</title>
        <authorList>
            <consortium name="The Broad Institute Genomics Platform"/>
            <consortium name="The Broad Institute Genome Sequencing Center for Infectious Disease"/>
            <person name="Wu L."/>
            <person name="Ma J."/>
        </authorList>
    </citation>
    <scope>NUCLEOTIDE SEQUENCE [LARGE SCALE GENOMIC DNA]</scope>
    <source>
        <strain evidence="4">JCM 13250</strain>
    </source>
</reference>
<organism evidence="3 4">
    <name type="scientific">Luedemannella flava</name>
    <dbReference type="NCBI Taxonomy" id="349316"/>
    <lineage>
        <taxon>Bacteria</taxon>
        <taxon>Bacillati</taxon>
        <taxon>Actinomycetota</taxon>
        <taxon>Actinomycetes</taxon>
        <taxon>Micromonosporales</taxon>
        <taxon>Micromonosporaceae</taxon>
        <taxon>Luedemannella</taxon>
    </lineage>
</organism>
<dbReference type="InterPro" id="IPR019965">
    <property type="entry name" value="PPOX_F420-dep_Rv2061_put"/>
</dbReference>
<dbReference type="Gene3D" id="2.30.110.10">
    <property type="entry name" value="Electron Transport, Fmn-binding Protein, Chain A"/>
    <property type="match status" value="1"/>
</dbReference>
<protein>
    <submittedName>
        <fullName evidence="3">PPOX class F420-dependent oxidoreductase</fullName>
    </submittedName>
</protein>
<dbReference type="SUPFAM" id="SSF50475">
    <property type="entry name" value="FMN-binding split barrel"/>
    <property type="match status" value="1"/>
</dbReference>
<evidence type="ECO:0000256" key="1">
    <source>
        <dbReference type="ARBA" id="ARBA00023002"/>
    </source>
</evidence>
<evidence type="ECO:0000259" key="2">
    <source>
        <dbReference type="Pfam" id="PF01243"/>
    </source>
</evidence>
<comment type="caution">
    <text evidence="3">The sequence shown here is derived from an EMBL/GenBank/DDBJ whole genome shotgun (WGS) entry which is preliminary data.</text>
</comment>
<sequence>MTLLEMGAESYVSLTTFRRDGTPVATPLWVARDEEAIYVWTPVRTAKVKRLRHTSKVLVAPCTMRGEPTGEAVEGVAELLDTDASARVRRLIKRKYRLQGWLIVGSSELFKGRDSTIGIRITGP</sequence>
<accession>A0ABP4XSM5</accession>
<dbReference type="Proteomes" id="UP001500218">
    <property type="component" value="Unassembled WGS sequence"/>
</dbReference>
<keyword evidence="4" id="KW-1185">Reference proteome</keyword>
<dbReference type="InterPro" id="IPR012349">
    <property type="entry name" value="Split_barrel_FMN-bd"/>
</dbReference>
<dbReference type="InterPro" id="IPR052019">
    <property type="entry name" value="F420H2_bilvrd_red/Heme_oxyg"/>
</dbReference>
<proteinExistence type="predicted"/>
<dbReference type="Pfam" id="PF01243">
    <property type="entry name" value="PNPOx_N"/>
    <property type="match status" value="1"/>
</dbReference>
<feature type="domain" description="Pyridoxamine 5'-phosphate oxidase N-terminal" evidence="2">
    <location>
        <begin position="9"/>
        <end position="96"/>
    </location>
</feature>
<name>A0ABP4XSM5_9ACTN</name>
<evidence type="ECO:0000313" key="3">
    <source>
        <dbReference type="EMBL" id="GAA1787842.1"/>
    </source>
</evidence>
<dbReference type="RefSeq" id="WP_344126207.1">
    <property type="nucleotide sequence ID" value="NZ_BAAALT010000014.1"/>
</dbReference>
<keyword evidence="1" id="KW-0560">Oxidoreductase</keyword>
<evidence type="ECO:0000313" key="4">
    <source>
        <dbReference type="Proteomes" id="UP001500218"/>
    </source>
</evidence>
<dbReference type="NCBIfam" id="TIGR03666">
    <property type="entry name" value="Rv2061_F420"/>
    <property type="match status" value="1"/>
</dbReference>
<dbReference type="PANTHER" id="PTHR35176:SF11">
    <property type="entry name" value="PYRIDOXAMINE 5'-PHOSPHATE OXIDASE FAMILY PROTEIN"/>
    <property type="match status" value="1"/>
</dbReference>
<gene>
    <name evidence="3" type="ORF">GCM10009682_07340</name>
</gene>
<dbReference type="InterPro" id="IPR011576">
    <property type="entry name" value="Pyridox_Oxase_N"/>
</dbReference>
<dbReference type="EMBL" id="BAAALT010000014">
    <property type="protein sequence ID" value="GAA1787842.1"/>
    <property type="molecule type" value="Genomic_DNA"/>
</dbReference>
<dbReference type="PANTHER" id="PTHR35176">
    <property type="entry name" value="HEME OXYGENASE HI_0854-RELATED"/>
    <property type="match status" value="1"/>
</dbReference>